<evidence type="ECO:0000313" key="3">
    <source>
        <dbReference type="Proteomes" id="UP001054837"/>
    </source>
</evidence>
<proteinExistence type="predicted"/>
<evidence type="ECO:0000256" key="1">
    <source>
        <dbReference type="SAM" id="Phobius"/>
    </source>
</evidence>
<feature type="transmembrane region" description="Helical" evidence="1">
    <location>
        <begin position="21"/>
        <end position="40"/>
    </location>
</feature>
<evidence type="ECO:0000313" key="2">
    <source>
        <dbReference type="EMBL" id="GIY06518.1"/>
    </source>
</evidence>
<gene>
    <name evidence="2" type="ORF">CDAR_45221</name>
</gene>
<keyword evidence="1" id="KW-0812">Transmembrane</keyword>
<comment type="caution">
    <text evidence="2">The sequence shown here is derived from an EMBL/GenBank/DDBJ whole genome shotgun (WGS) entry which is preliminary data.</text>
</comment>
<keyword evidence="1" id="KW-0472">Membrane</keyword>
<keyword evidence="3" id="KW-1185">Reference proteome</keyword>
<accession>A0AAV4Q911</accession>
<organism evidence="2 3">
    <name type="scientific">Caerostris darwini</name>
    <dbReference type="NCBI Taxonomy" id="1538125"/>
    <lineage>
        <taxon>Eukaryota</taxon>
        <taxon>Metazoa</taxon>
        <taxon>Ecdysozoa</taxon>
        <taxon>Arthropoda</taxon>
        <taxon>Chelicerata</taxon>
        <taxon>Arachnida</taxon>
        <taxon>Araneae</taxon>
        <taxon>Araneomorphae</taxon>
        <taxon>Entelegynae</taxon>
        <taxon>Araneoidea</taxon>
        <taxon>Araneidae</taxon>
        <taxon>Caerostris</taxon>
    </lineage>
</organism>
<dbReference type="Proteomes" id="UP001054837">
    <property type="component" value="Unassembled WGS sequence"/>
</dbReference>
<keyword evidence="1" id="KW-1133">Transmembrane helix</keyword>
<reference evidence="2 3" key="1">
    <citation type="submission" date="2021-06" db="EMBL/GenBank/DDBJ databases">
        <title>Caerostris darwini draft genome.</title>
        <authorList>
            <person name="Kono N."/>
            <person name="Arakawa K."/>
        </authorList>
    </citation>
    <scope>NUCLEOTIDE SEQUENCE [LARGE SCALE GENOMIC DNA]</scope>
</reference>
<dbReference type="EMBL" id="BPLQ01004223">
    <property type="protein sequence ID" value="GIY06518.1"/>
    <property type="molecule type" value="Genomic_DNA"/>
</dbReference>
<name>A0AAV4Q911_9ARAC</name>
<dbReference type="AlphaFoldDB" id="A0AAV4Q911"/>
<protein>
    <submittedName>
        <fullName evidence="2">Uncharacterized protein</fullName>
    </submittedName>
</protein>
<sequence length="144" mass="16082">MQKKRNGSQSAEKKKEKKNGGNVLYLLSVAGGHQTWYFLLMSNCYARHISETGEMIGSNGWDKVSNKSLGRSSRLIPRRNPLEEECSSEKWPRISVLTGPVISPPFPQSVDGKFMADDHVDGDHVMRASQLRTTLSVTFEALQS</sequence>